<dbReference type="RefSeq" id="WP_272098759.1">
    <property type="nucleotide sequence ID" value="NZ_JAQNDK010000003.1"/>
</dbReference>
<gene>
    <name evidence="1" type="ORF">POL72_27790</name>
</gene>
<evidence type="ECO:0000313" key="1">
    <source>
        <dbReference type="EMBL" id="MDC0681573.1"/>
    </source>
</evidence>
<proteinExistence type="predicted"/>
<dbReference type="Proteomes" id="UP001217485">
    <property type="component" value="Unassembled WGS sequence"/>
</dbReference>
<sequence length="223" mass="23964">MTTPVSRKLVDLSHTVEHGMTTYKGVPAPVVCDFLSREQSRGVYAEGVEFHIGRIDMVANTGTYVDSPFHRYANGKDLAGLPLESLADLESVVVEARGRSGRAIDADAFDGLDLAGKAVLVRTGWSAHWRTDGYFEGHPYLTRDAARLLAGAGVVFVGVDTYNIDDTADPARPVHSLLLGADIPICEHMTGLDQLPAAGARLFAVPVKVRAFGTFPVRAFAIV</sequence>
<name>A0ABT5C6I1_9BACT</name>
<evidence type="ECO:0000313" key="2">
    <source>
        <dbReference type="Proteomes" id="UP001217485"/>
    </source>
</evidence>
<dbReference type="PANTHER" id="PTHR31118:SF32">
    <property type="entry name" value="KYNURENINE FORMAMIDASE"/>
    <property type="match status" value="1"/>
</dbReference>
<keyword evidence="2" id="KW-1185">Reference proteome</keyword>
<dbReference type="InterPro" id="IPR037175">
    <property type="entry name" value="KFase_sf"/>
</dbReference>
<dbReference type="SUPFAM" id="SSF102198">
    <property type="entry name" value="Putative cyclase"/>
    <property type="match status" value="1"/>
</dbReference>
<dbReference type="InterPro" id="IPR007325">
    <property type="entry name" value="KFase/CYL"/>
</dbReference>
<protein>
    <submittedName>
        <fullName evidence="1">Cyclase family protein</fullName>
    </submittedName>
</protein>
<dbReference type="PANTHER" id="PTHR31118">
    <property type="entry name" value="CYCLASE-LIKE PROTEIN 2"/>
    <property type="match status" value="1"/>
</dbReference>
<dbReference type="EMBL" id="JAQNDK010000003">
    <property type="protein sequence ID" value="MDC0681573.1"/>
    <property type="molecule type" value="Genomic_DNA"/>
</dbReference>
<accession>A0ABT5C6I1</accession>
<organism evidence="1 2">
    <name type="scientific">Sorangium atrum</name>
    <dbReference type="NCBI Taxonomy" id="2995308"/>
    <lineage>
        <taxon>Bacteria</taxon>
        <taxon>Pseudomonadati</taxon>
        <taxon>Myxococcota</taxon>
        <taxon>Polyangia</taxon>
        <taxon>Polyangiales</taxon>
        <taxon>Polyangiaceae</taxon>
        <taxon>Sorangium</taxon>
    </lineage>
</organism>
<reference evidence="1 2" key="1">
    <citation type="submission" date="2023-01" db="EMBL/GenBank/DDBJ databases">
        <title>Minimal conservation of predation-associated metabolite biosynthetic gene clusters underscores biosynthetic potential of Myxococcota including descriptions for ten novel species: Archangium lansinium sp. nov., Myxococcus landrumus sp. nov., Nannocystis bai.</title>
        <authorList>
            <person name="Ahearne A."/>
            <person name="Stevens C."/>
            <person name="Dowd S."/>
        </authorList>
    </citation>
    <scope>NUCLEOTIDE SEQUENCE [LARGE SCALE GENOMIC DNA]</scope>
    <source>
        <strain evidence="1 2">WIWO2</strain>
    </source>
</reference>
<dbReference type="Pfam" id="PF04199">
    <property type="entry name" value="Cyclase"/>
    <property type="match status" value="1"/>
</dbReference>
<comment type="caution">
    <text evidence="1">The sequence shown here is derived from an EMBL/GenBank/DDBJ whole genome shotgun (WGS) entry which is preliminary data.</text>
</comment>
<dbReference type="Gene3D" id="3.50.30.50">
    <property type="entry name" value="Putative cyclase"/>
    <property type="match status" value="1"/>
</dbReference>